<protein>
    <submittedName>
        <fullName evidence="2">Putative membrane protein YesL</fullName>
    </submittedName>
</protein>
<feature type="transmembrane region" description="Helical" evidence="1">
    <location>
        <begin position="161"/>
        <end position="194"/>
    </location>
</feature>
<dbReference type="InterPro" id="IPR006938">
    <property type="entry name" value="DUF624"/>
</dbReference>
<dbReference type="EMBL" id="QGDL01000024">
    <property type="protein sequence ID" value="PWJ19061.1"/>
    <property type="molecule type" value="Genomic_DNA"/>
</dbReference>
<proteinExistence type="predicted"/>
<organism evidence="2 3">
    <name type="scientific">Faecalicatena orotica</name>
    <dbReference type="NCBI Taxonomy" id="1544"/>
    <lineage>
        <taxon>Bacteria</taxon>
        <taxon>Bacillati</taxon>
        <taxon>Bacillota</taxon>
        <taxon>Clostridia</taxon>
        <taxon>Lachnospirales</taxon>
        <taxon>Lachnospiraceae</taxon>
        <taxon>Faecalicatena</taxon>
    </lineage>
</organism>
<sequence>MVSRIFSVEGKFYSVTSKMADMVVITLLWFVGCIPIITILTSTSSMYHTTVKCVRYERGKAFEEFKEAYKKNLKPGISLTIFYGMIGVAVGFADYRVFGLMQGRTAGGFIMAVVLLVVTALYLMNVLWLIPVFSRFSNTFGKTIQLNYVIAARNIIRSLPMFLVIVAAVILVLASFPLVIIFPSLAMFLISYLSEPGMHKYMPKQEEDNGDWRYGFR</sequence>
<dbReference type="OrthoDB" id="9814991at2"/>
<dbReference type="AlphaFoldDB" id="A0A2Y9CAU6"/>
<dbReference type="PROSITE" id="PS51257">
    <property type="entry name" value="PROKAR_LIPOPROTEIN"/>
    <property type="match status" value="1"/>
</dbReference>
<dbReference type="RefSeq" id="WP_109733922.1">
    <property type="nucleotide sequence ID" value="NZ_BAAACK010000028.1"/>
</dbReference>
<feature type="transmembrane region" description="Helical" evidence="1">
    <location>
        <begin position="109"/>
        <end position="130"/>
    </location>
</feature>
<dbReference type="Pfam" id="PF04854">
    <property type="entry name" value="DUF624"/>
    <property type="match status" value="1"/>
</dbReference>
<evidence type="ECO:0000256" key="1">
    <source>
        <dbReference type="SAM" id="Phobius"/>
    </source>
</evidence>
<feature type="transmembrane region" description="Helical" evidence="1">
    <location>
        <begin position="77"/>
        <end position="97"/>
    </location>
</feature>
<keyword evidence="1" id="KW-0812">Transmembrane</keyword>
<keyword evidence="3" id="KW-1185">Reference proteome</keyword>
<comment type="caution">
    <text evidence="2">The sequence shown here is derived from an EMBL/GenBank/DDBJ whole genome shotgun (WGS) entry which is preliminary data.</text>
</comment>
<evidence type="ECO:0000313" key="3">
    <source>
        <dbReference type="Proteomes" id="UP000245845"/>
    </source>
</evidence>
<gene>
    <name evidence="2" type="ORF">A8806_12423</name>
</gene>
<keyword evidence="1" id="KW-0472">Membrane</keyword>
<evidence type="ECO:0000313" key="2">
    <source>
        <dbReference type="EMBL" id="PWJ19061.1"/>
    </source>
</evidence>
<keyword evidence="1" id="KW-1133">Transmembrane helix</keyword>
<accession>A0A2Y9CAU6</accession>
<feature type="transmembrane region" description="Helical" evidence="1">
    <location>
        <begin position="20"/>
        <end position="40"/>
    </location>
</feature>
<dbReference type="Proteomes" id="UP000245845">
    <property type="component" value="Unassembled WGS sequence"/>
</dbReference>
<name>A0A2Y9CAU6_9FIRM</name>
<reference evidence="2 3" key="1">
    <citation type="submission" date="2018-05" db="EMBL/GenBank/DDBJ databases">
        <title>The Hungate 1000. A catalogue of reference genomes from the rumen microbiome.</title>
        <authorList>
            <person name="Kelly W."/>
        </authorList>
    </citation>
    <scope>NUCLEOTIDE SEQUENCE [LARGE SCALE GENOMIC DNA]</scope>
    <source>
        <strain evidence="2 3">NLAE-zl-C242</strain>
    </source>
</reference>